<proteinExistence type="inferred from homology"/>
<reference evidence="9" key="1">
    <citation type="submission" date="2024-06" db="EMBL/GenBank/DDBJ databases">
        <authorList>
            <person name="Ryan C."/>
        </authorList>
    </citation>
    <scope>NUCLEOTIDE SEQUENCE [LARGE SCALE GENOMIC DNA]</scope>
</reference>
<evidence type="ECO:0000313" key="9">
    <source>
        <dbReference type="Proteomes" id="UP001497457"/>
    </source>
</evidence>
<dbReference type="Gene3D" id="3.40.50.11340">
    <property type="match status" value="1"/>
</dbReference>
<keyword evidence="7" id="KW-0812">Transmembrane</keyword>
<dbReference type="PANTHER" id="PTHR31889">
    <property type="entry name" value="FUCOSYLTRANSFERASE 2-RELATED"/>
    <property type="match status" value="1"/>
</dbReference>
<dbReference type="Proteomes" id="UP001497457">
    <property type="component" value="Chromosome 34rd"/>
</dbReference>
<comment type="function">
    <text evidence="7">May be involved in cell wall biosynthesis.</text>
</comment>
<evidence type="ECO:0000256" key="4">
    <source>
        <dbReference type="ARBA" id="ARBA00023034"/>
    </source>
</evidence>
<gene>
    <name evidence="8" type="ORF">URODEC1_LOCUS87980</name>
</gene>
<keyword evidence="4 7" id="KW-0333">Golgi apparatus</keyword>
<keyword evidence="3 7" id="KW-0808">Transferase</keyword>
<sequence length="581" mass="64404">MSRTVAREDPSWLGIEEEVSPFTGKKSTAKAAAADVRRWSSVVNATLVVLIMTMPPLLLLLGGGLAAPTVWIKSTVSSIGSSQREPKKDVLLGGLLVPGFDEHSCASRYQAAYYHKDMARRPSPHLIKRLREQEALQRRCGPGTEPYARASQRLKSGQTDAAGDEIDGCRYLVLISYRGLGNRMLAMASAFLYAMLTDRVLLVDRGYGDTLTSLFCEPFPNATWALPHDFPLENFKDLGEDAPESYGNVAVNRSGSVTGLRFVYLHLDHAASQANRLVYCDDHRQFLHRLQWAVLRTDQYMAPGLFFNLAYRDELDRLFPSKDSVFHILSRYLLHPTNDIWGMVTRYYDSYLRNADERVGIQIRVFENRDTPFQQVLDQILACTSQEHLLPAVVGAAGGVSSPAFKAGAAGGGGGGGARSVAVLVTGLSSWYADSIREMYWKSATVTGEAVRVHQPSHEEHQHYFHGEHDMKALAEIYLLSLTDKIVASGWSTFGYAGYGLAGHTPYLLFRPMNYSEPAPNPPCTRAMSMEPCSHGAPGFECTRKEINRNIDTGVLLPHVRPCEDMSWGLKLTEPVVEKKV</sequence>
<protein>
    <recommendedName>
        <fullName evidence="7">Fucosyltransferase</fullName>
        <ecNumber evidence="7">2.4.1.-</ecNumber>
    </recommendedName>
</protein>
<comment type="similarity">
    <text evidence="1 7">Belongs to the glycosyltransferase 37 family.</text>
</comment>
<accession>A0ABC9DRS4</accession>
<evidence type="ECO:0000256" key="5">
    <source>
        <dbReference type="ARBA" id="ARBA00023180"/>
    </source>
</evidence>
<evidence type="ECO:0000256" key="1">
    <source>
        <dbReference type="ARBA" id="ARBA00010481"/>
    </source>
</evidence>
<keyword evidence="9" id="KW-1185">Reference proteome</keyword>
<dbReference type="FunFam" id="3.40.50.11340:FF:000005">
    <property type="entry name" value="Galactoside 2-alpha-L-fucosyltransferase"/>
    <property type="match status" value="1"/>
</dbReference>
<dbReference type="EC" id="2.4.1.-" evidence="7"/>
<evidence type="ECO:0000256" key="6">
    <source>
        <dbReference type="ARBA" id="ARBA00023316"/>
    </source>
</evidence>
<dbReference type="GO" id="GO:0071555">
    <property type="term" value="P:cell wall organization"/>
    <property type="evidence" value="ECO:0007669"/>
    <property type="project" value="UniProtKB-UniRule"/>
</dbReference>
<dbReference type="Pfam" id="PF03254">
    <property type="entry name" value="XG_FTase"/>
    <property type="match status" value="1"/>
</dbReference>
<dbReference type="AlphaFoldDB" id="A0ABC9DRS4"/>
<evidence type="ECO:0000313" key="8">
    <source>
        <dbReference type="EMBL" id="CAL5043888.1"/>
    </source>
</evidence>
<name>A0ABC9DRS4_9POAL</name>
<reference evidence="8 9" key="2">
    <citation type="submission" date="2024-10" db="EMBL/GenBank/DDBJ databases">
        <authorList>
            <person name="Ryan C."/>
        </authorList>
    </citation>
    <scope>NUCLEOTIDE SEQUENCE [LARGE SCALE GENOMIC DNA]</scope>
</reference>
<keyword evidence="2 7" id="KW-0328">Glycosyltransferase</keyword>
<evidence type="ECO:0000256" key="2">
    <source>
        <dbReference type="ARBA" id="ARBA00022676"/>
    </source>
</evidence>
<dbReference type="GO" id="GO:0016757">
    <property type="term" value="F:glycosyltransferase activity"/>
    <property type="evidence" value="ECO:0007669"/>
    <property type="project" value="UniProtKB-KW"/>
</dbReference>
<dbReference type="GO" id="GO:0032580">
    <property type="term" value="C:Golgi cisterna membrane"/>
    <property type="evidence" value="ECO:0007669"/>
    <property type="project" value="UniProtKB-SubCell"/>
</dbReference>
<dbReference type="PANTHER" id="PTHR31889:SF11">
    <property type="entry name" value="FUCOSYLTRANSFERASE"/>
    <property type="match status" value="1"/>
</dbReference>
<organism evidence="8 9">
    <name type="scientific">Urochloa decumbens</name>
    <dbReference type="NCBI Taxonomy" id="240449"/>
    <lineage>
        <taxon>Eukaryota</taxon>
        <taxon>Viridiplantae</taxon>
        <taxon>Streptophyta</taxon>
        <taxon>Embryophyta</taxon>
        <taxon>Tracheophyta</taxon>
        <taxon>Spermatophyta</taxon>
        <taxon>Magnoliopsida</taxon>
        <taxon>Liliopsida</taxon>
        <taxon>Poales</taxon>
        <taxon>Poaceae</taxon>
        <taxon>PACMAD clade</taxon>
        <taxon>Panicoideae</taxon>
        <taxon>Panicodae</taxon>
        <taxon>Paniceae</taxon>
        <taxon>Melinidinae</taxon>
        <taxon>Urochloa</taxon>
    </lineage>
</organism>
<comment type="subcellular location">
    <subcellularLocation>
        <location evidence="7">Golgi apparatus</location>
        <location evidence="7">Golgi stack membrane</location>
        <topology evidence="7">Single-pass type II membrane protein</topology>
    </subcellularLocation>
</comment>
<dbReference type="InterPro" id="IPR004938">
    <property type="entry name" value="XG_FTase"/>
</dbReference>
<evidence type="ECO:0000256" key="3">
    <source>
        <dbReference type="ARBA" id="ARBA00022679"/>
    </source>
</evidence>
<dbReference type="EMBL" id="OZ075144">
    <property type="protein sequence ID" value="CAL5043888.1"/>
    <property type="molecule type" value="Genomic_DNA"/>
</dbReference>
<evidence type="ECO:0000256" key="7">
    <source>
        <dbReference type="RuleBase" id="RU367004"/>
    </source>
</evidence>
<keyword evidence="7" id="KW-0472">Membrane</keyword>
<keyword evidence="5" id="KW-0325">Glycoprotein</keyword>
<keyword evidence="7" id="KW-1133">Transmembrane helix</keyword>
<feature type="transmembrane region" description="Helical" evidence="7">
    <location>
        <begin position="47"/>
        <end position="72"/>
    </location>
</feature>
<keyword evidence="6 7" id="KW-0961">Cell wall biogenesis/degradation</keyword>